<dbReference type="PROSITE" id="PS00962">
    <property type="entry name" value="RIBOSOMAL_S2_1"/>
    <property type="match status" value="1"/>
</dbReference>
<protein>
    <recommendedName>
        <fullName evidence="4 5">Small ribosomal subunit protein uS2</fullName>
    </recommendedName>
</protein>
<comment type="caution">
    <text evidence="7">The sequence shown here is derived from an EMBL/GenBank/DDBJ whole genome shotgun (WGS) entry which is preliminary data.</text>
</comment>
<sequence>MALPTFTMRQLVEAGVHFGHNTRRWNPKMASYLFGIRNGIHIIDLQQSVPMLHRAMQAVRDVTAGGGRVLFVGTKHQASEVVAESAKRCGQYFVNHRWLGGMLTNWKTISNSIRRLRELDEQLASGALAGLTKKEQLVLSREKEKLDRALGGIKDMGGLPDILFIIDTNKEALAVQEANKLGIPVVAIIDSNCDPAGITYPIPGNDDAIRAIQTYCDLMSGAVLDGIQAEITRGGGDVGASAEAPVEQIPEVVAEAAAEEAAAPQA</sequence>
<dbReference type="FunFam" id="1.10.287.610:FF:000001">
    <property type="entry name" value="30S ribosomal protein S2"/>
    <property type="match status" value="1"/>
</dbReference>
<dbReference type="AlphaFoldDB" id="A0A0C2UBN9"/>
<evidence type="ECO:0000256" key="3">
    <source>
        <dbReference type="ARBA" id="ARBA00023274"/>
    </source>
</evidence>
<keyword evidence="3 5" id="KW-0687">Ribonucleoprotein</keyword>
<dbReference type="Gene3D" id="1.10.287.610">
    <property type="entry name" value="Helix hairpin bin"/>
    <property type="match status" value="1"/>
</dbReference>
<keyword evidence="8" id="KW-1185">Reference proteome</keyword>
<evidence type="ECO:0000313" key="8">
    <source>
        <dbReference type="Proteomes" id="UP000031971"/>
    </source>
</evidence>
<dbReference type="NCBIfam" id="TIGR01011">
    <property type="entry name" value="rpsB_bact"/>
    <property type="match status" value="1"/>
</dbReference>
<dbReference type="InterPro" id="IPR023591">
    <property type="entry name" value="Ribosomal_uS2_flav_dom_sf"/>
</dbReference>
<evidence type="ECO:0000313" key="7">
    <source>
        <dbReference type="EMBL" id="KIL98907.1"/>
    </source>
</evidence>
<dbReference type="GO" id="GO:0022627">
    <property type="term" value="C:cytosolic small ribosomal subunit"/>
    <property type="evidence" value="ECO:0007669"/>
    <property type="project" value="TreeGrafter"/>
</dbReference>
<dbReference type="PROSITE" id="PS00963">
    <property type="entry name" value="RIBOSOMAL_S2_2"/>
    <property type="match status" value="1"/>
</dbReference>
<dbReference type="InterPro" id="IPR001865">
    <property type="entry name" value="Ribosomal_uS2"/>
</dbReference>
<gene>
    <name evidence="5" type="primary">rpsB</name>
    <name evidence="7" type="ORF">CCC_02357</name>
</gene>
<evidence type="ECO:0000256" key="6">
    <source>
        <dbReference type="RuleBase" id="RU003631"/>
    </source>
</evidence>
<dbReference type="Pfam" id="PF00318">
    <property type="entry name" value="Ribosomal_S2"/>
    <property type="match status" value="1"/>
</dbReference>
<dbReference type="SUPFAM" id="SSF52313">
    <property type="entry name" value="Ribosomal protein S2"/>
    <property type="match status" value="1"/>
</dbReference>
<dbReference type="PANTHER" id="PTHR12534">
    <property type="entry name" value="30S RIBOSOMAL PROTEIN S2 PROKARYOTIC AND ORGANELLAR"/>
    <property type="match status" value="1"/>
</dbReference>
<evidence type="ECO:0000256" key="5">
    <source>
        <dbReference type="HAMAP-Rule" id="MF_00291"/>
    </source>
</evidence>
<proteinExistence type="inferred from homology"/>
<dbReference type="OrthoDB" id="9808036at2"/>
<dbReference type="HAMAP" id="MF_00291_B">
    <property type="entry name" value="Ribosomal_uS2_B"/>
    <property type="match status" value="1"/>
</dbReference>
<dbReference type="GO" id="GO:0003735">
    <property type="term" value="F:structural constituent of ribosome"/>
    <property type="evidence" value="ECO:0007669"/>
    <property type="project" value="InterPro"/>
</dbReference>
<dbReference type="PANTHER" id="PTHR12534:SF0">
    <property type="entry name" value="SMALL RIBOSOMAL SUBUNIT PROTEIN US2M"/>
    <property type="match status" value="1"/>
</dbReference>
<organism evidence="7 8">
    <name type="scientific">Paramagnetospirillum magnetotacticum MS-1</name>
    <dbReference type="NCBI Taxonomy" id="272627"/>
    <lineage>
        <taxon>Bacteria</taxon>
        <taxon>Pseudomonadati</taxon>
        <taxon>Pseudomonadota</taxon>
        <taxon>Alphaproteobacteria</taxon>
        <taxon>Rhodospirillales</taxon>
        <taxon>Magnetospirillaceae</taxon>
        <taxon>Paramagnetospirillum</taxon>
    </lineage>
</organism>
<dbReference type="Gene3D" id="3.40.50.10490">
    <property type="entry name" value="Glucose-6-phosphate isomerase like protein, domain 1"/>
    <property type="match status" value="1"/>
</dbReference>
<name>A0A0C2UBN9_PARME</name>
<dbReference type="GO" id="GO:0006412">
    <property type="term" value="P:translation"/>
    <property type="evidence" value="ECO:0007669"/>
    <property type="project" value="UniProtKB-UniRule"/>
</dbReference>
<dbReference type="InterPro" id="IPR018130">
    <property type="entry name" value="Ribosomal_uS2_CS"/>
</dbReference>
<evidence type="ECO:0000256" key="4">
    <source>
        <dbReference type="ARBA" id="ARBA00035256"/>
    </source>
</evidence>
<dbReference type="STRING" id="272627.CCC_02357"/>
<keyword evidence="2 5" id="KW-0689">Ribosomal protein</keyword>
<dbReference type="RefSeq" id="WP_009867788.1">
    <property type="nucleotide sequence ID" value="NZ_JXSL01000027.1"/>
</dbReference>
<dbReference type="Proteomes" id="UP000031971">
    <property type="component" value="Unassembled WGS sequence"/>
</dbReference>
<evidence type="ECO:0000256" key="2">
    <source>
        <dbReference type="ARBA" id="ARBA00022980"/>
    </source>
</evidence>
<dbReference type="InterPro" id="IPR005706">
    <property type="entry name" value="Ribosomal_uS2_bac/mit/plastid"/>
</dbReference>
<accession>A0A0C2UBN9</accession>
<evidence type="ECO:0000256" key="1">
    <source>
        <dbReference type="ARBA" id="ARBA00006242"/>
    </source>
</evidence>
<reference evidence="7 8" key="1">
    <citation type="submission" date="2015-01" db="EMBL/GenBank/DDBJ databases">
        <title>Genome Sequence of Magnetospirillum magnetotacticum Strain MS-1.</title>
        <authorList>
            <person name="Marinov G.K."/>
            <person name="Smalley M.D."/>
            <person name="DeSalvo G."/>
        </authorList>
    </citation>
    <scope>NUCLEOTIDE SEQUENCE [LARGE SCALE GENOMIC DNA]</scope>
    <source>
        <strain evidence="7 8">MS-1</strain>
    </source>
</reference>
<dbReference type="CDD" id="cd01425">
    <property type="entry name" value="RPS2"/>
    <property type="match status" value="1"/>
</dbReference>
<dbReference type="PRINTS" id="PR00395">
    <property type="entry name" value="RIBOSOMALS2"/>
</dbReference>
<comment type="similarity">
    <text evidence="1 5 6">Belongs to the universal ribosomal protein uS2 family.</text>
</comment>
<dbReference type="EMBL" id="JXSL01000027">
    <property type="protein sequence ID" value="KIL98907.1"/>
    <property type="molecule type" value="Genomic_DNA"/>
</dbReference>